<feature type="region of interest" description="Disordered" evidence="1">
    <location>
        <begin position="294"/>
        <end position="327"/>
    </location>
</feature>
<keyword evidence="4" id="KW-1185">Reference proteome</keyword>
<evidence type="ECO:0000313" key="3">
    <source>
        <dbReference type="EMBL" id="TWU50866.1"/>
    </source>
</evidence>
<feature type="compositionally biased region" description="Polar residues" evidence="1">
    <location>
        <begin position="227"/>
        <end position="242"/>
    </location>
</feature>
<feature type="region of interest" description="Disordered" evidence="1">
    <location>
        <begin position="214"/>
        <end position="242"/>
    </location>
</feature>
<name>A0A5C6ETD6_9BACT</name>
<dbReference type="OrthoDB" id="264178at2"/>
<dbReference type="AlphaFoldDB" id="A0A5C6ETD6"/>
<evidence type="ECO:0000256" key="2">
    <source>
        <dbReference type="SAM" id="Phobius"/>
    </source>
</evidence>
<gene>
    <name evidence="3" type="ORF">Poly51_41590</name>
</gene>
<dbReference type="EMBL" id="SJPW01000005">
    <property type="protein sequence ID" value="TWU50866.1"/>
    <property type="molecule type" value="Genomic_DNA"/>
</dbReference>
<proteinExistence type="predicted"/>
<dbReference type="Proteomes" id="UP000318288">
    <property type="component" value="Unassembled WGS sequence"/>
</dbReference>
<evidence type="ECO:0000256" key="1">
    <source>
        <dbReference type="SAM" id="MobiDB-lite"/>
    </source>
</evidence>
<keyword evidence="2" id="KW-0472">Membrane</keyword>
<keyword evidence="2" id="KW-1133">Transmembrane helix</keyword>
<sequence length="733" mass="80309">MTPTPALTSDHEPVGLDIEDYRRLGVRPNELRVVVIRRAASRSTRSLARQLLNTHSSDRSVQLTRVATSAYRLMDPRLRTDLQQRAHVGRILPGVLRESTQTNFLNASEDGLTWQNATEARPSEDEEDANDWMPILDLGPIKQPVVRKDADAWLSTLSDGDLLETSSSTRRFQRIRRRLLPPWLWFVVGGLIVGTGWGIASVTPHWNTLTFRLAKTDSSPPEPDPSQAISRVDGQTNSTDSTTAVLQDPFVSNAETVTKAEILPPPISSLAIPPDKSQRPEATVVTSMVPSPMVGVSSKSASNPAKKDVSPVARPTKGPHEAENSVETTPGNVAAAENILSKIATARDGVLRDEIWNESLAFCERMLVEESFDPCKKVATKLSSLAAQGDSESRQRAVSEILEAAEQMTRMKAGMTKKSKQNESNSDNETAESIATLGRYQCLMLRQWNDDSLSRLSQSSDVRLASLARQELAIDTDAESDSLQVMAERWLNHATRSNGRAAESIQLHAIDLLVRSAATSDGLQRLEIVRKIDERAESLPVHLRPSTLATKPLRKTTPGAAQVREEADGVVGLEASGLRGRLYGGQHDEDLGVQINYQMDVAIKPSMLKTIASRLDGQPTPTFIRFTGVLDLDDETRTKVSIAPGIASPIQQVSIDGKPIQFDPLDLASEQTLPRGRHRIEWSIAVDGLSRDAFLGIHDAESGSRLPITAVTVDDDLAKRTFLTVAMLRNSDD</sequence>
<feature type="transmembrane region" description="Helical" evidence="2">
    <location>
        <begin position="179"/>
        <end position="200"/>
    </location>
</feature>
<keyword evidence="2" id="KW-0812">Transmembrane</keyword>
<dbReference type="RefSeq" id="WP_146459542.1">
    <property type="nucleotide sequence ID" value="NZ_SJPW01000005.1"/>
</dbReference>
<comment type="caution">
    <text evidence="3">The sequence shown here is derived from an EMBL/GenBank/DDBJ whole genome shotgun (WGS) entry which is preliminary data.</text>
</comment>
<evidence type="ECO:0000313" key="4">
    <source>
        <dbReference type="Proteomes" id="UP000318288"/>
    </source>
</evidence>
<organism evidence="3 4">
    <name type="scientific">Rubripirellula tenax</name>
    <dbReference type="NCBI Taxonomy" id="2528015"/>
    <lineage>
        <taxon>Bacteria</taxon>
        <taxon>Pseudomonadati</taxon>
        <taxon>Planctomycetota</taxon>
        <taxon>Planctomycetia</taxon>
        <taxon>Pirellulales</taxon>
        <taxon>Pirellulaceae</taxon>
        <taxon>Rubripirellula</taxon>
    </lineage>
</organism>
<protein>
    <submittedName>
        <fullName evidence="3">Uncharacterized protein</fullName>
    </submittedName>
</protein>
<accession>A0A5C6ETD6</accession>
<reference evidence="3 4" key="1">
    <citation type="submission" date="2019-02" db="EMBL/GenBank/DDBJ databases">
        <title>Deep-cultivation of Planctomycetes and their phenomic and genomic characterization uncovers novel biology.</title>
        <authorList>
            <person name="Wiegand S."/>
            <person name="Jogler M."/>
            <person name="Boedeker C."/>
            <person name="Pinto D."/>
            <person name="Vollmers J."/>
            <person name="Rivas-Marin E."/>
            <person name="Kohn T."/>
            <person name="Peeters S.H."/>
            <person name="Heuer A."/>
            <person name="Rast P."/>
            <person name="Oberbeckmann S."/>
            <person name="Bunk B."/>
            <person name="Jeske O."/>
            <person name="Meyerdierks A."/>
            <person name="Storesund J.E."/>
            <person name="Kallscheuer N."/>
            <person name="Luecker S."/>
            <person name="Lage O.M."/>
            <person name="Pohl T."/>
            <person name="Merkel B.J."/>
            <person name="Hornburger P."/>
            <person name="Mueller R.-W."/>
            <person name="Bruemmer F."/>
            <person name="Labrenz M."/>
            <person name="Spormann A.M."/>
            <person name="Op Den Camp H."/>
            <person name="Overmann J."/>
            <person name="Amann R."/>
            <person name="Jetten M.S.M."/>
            <person name="Mascher T."/>
            <person name="Medema M.H."/>
            <person name="Devos D.P."/>
            <person name="Kaster A.-K."/>
            <person name="Ovreas L."/>
            <person name="Rohde M."/>
            <person name="Galperin M.Y."/>
            <person name="Jogler C."/>
        </authorList>
    </citation>
    <scope>NUCLEOTIDE SEQUENCE [LARGE SCALE GENOMIC DNA]</scope>
    <source>
        <strain evidence="3 4">Poly51</strain>
    </source>
</reference>